<name>A0A401QS74_STRNR</name>
<evidence type="ECO:0000256" key="1">
    <source>
        <dbReference type="SAM" id="SignalP"/>
    </source>
</evidence>
<dbReference type="EMBL" id="BHXC01000006">
    <property type="protein sequence ID" value="GCB88225.1"/>
    <property type="molecule type" value="Genomic_DNA"/>
</dbReference>
<feature type="domain" description="Thioredoxin" evidence="2">
    <location>
        <begin position="56"/>
        <end position="90"/>
    </location>
</feature>
<dbReference type="AlphaFoldDB" id="A0A401QS74"/>
<evidence type="ECO:0000313" key="4">
    <source>
        <dbReference type="Proteomes" id="UP000288351"/>
    </source>
</evidence>
<evidence type="ECO:0000313" key="3">
    <source>
        <dbReference type="EMBL" id="GCB88225.1"/>
    </source>
</evidence>
<dbReference type="Gene3D" id="3.40.30.10">
    <property type="entry name" value="Glutaredoxin"/>
    <property type="match status" value="1"/>
</dbReference>
<feature type="chain" id="PRO_5018975423" evidence="1">
    <location>
        <begin position="34"/>
        <end position="91"/>
    </location>
</feature>
<dbReference type="SUPFAM" id="SSF52833">
    <property type="entry name" value="Thioredoxin-like"/>
    <property type="match status" value="1"/>
</dbReference>
<proteinExistence type="predicted"/>
<comment type="caution">
    <text evidence="3">The sequence shown here is derived from an EMBL/GenBank/DDBJ whole genome shotgun (WGS) entry which is preliminary data.</text>
</comment>
<organism evidence="3 4">
    <name type="scientific">Streptomyces noursei</name>
    <name type="common">Streptomyces albulus</name>
    <dbReference type="NCBI Taxonomy" id="1971"/>
    <lineage>
        <taxon>Bacteria</taxon>
        <taxon>Bacillati</taxon>
        <taxon>Actinomycetota</taxon>
        <taxon>Actinomycetes</taxon>
        <taxon>Kitasatosporales</taxon>
        <taxon>Streptomycetaceae</taxon>
        <taxon>Streptomyces</taxon>
    </lineage>
</organism>
<protein>
    <submittedName>
        <fullName evidence="3">Thioredoxin</fullName>
    </submittedName>
</protein>
<accession>A0A401QS74</accession>
<sequence>MSKSFIRSGRARQTAAVMTAMLALTIGGPLPQAASASPAAPAAQTAPGPVAAAGTVITTSDATFDRDVLQSKAPALVELCAEWSGPCKFIE</sequence>
<dbReference type="InterPro" id="IPR013766">
    <property type="entry name" value="Thioredoxin_domain"/>
</dbReference>
<reference evidence="3 4" key="1">
    <citation type="journal article" date="2019" name="Microbiol. Resour. Announc.">
        <title>Draft Genome Sequence of the Most Traditional epsilon-Poly-l-Lysine Producer, Streptomyces albulus NBRC14147.</title>
        <authorList>
            <person name="Yamanaka K."/>
            <person name="Hamano Y."/>
        </authorList>
    </citation>
    <scope>NUCLEOTIDE SEQUENCE [LARGE SCALE GENOMIC DNA]</scope>
    <source>
        <strain evidence="3 4">NBRC 14147</strain>
    </source>
</reference>
<dbReference type="InterPro" id="IPR036249">
    <property type="entry name" value="Thioredoxin-like_sf"/>
</dbReference>
<evidence type="ECO:0000259" key="2">
    <source>
        <dbReference type="Pfam" id="PF00085"/>
    </source>
</evidence>
<gene>
    <name evidence="3" type="primary">trxA_2</name>
    <name evidence="3" type="ORF">SALB_00895</name>
</gene>
<dbReference type="Pfam" id="PF00085">
    <property type="entry name" value="Thioredoxin"/>
    <property type="match status" value="1"/>
</dbReference>
<feature type="signal peptide" evidence="1">
    <location>
        <begin position="1"/>
        <end position="33"/>
    </location>
</feature>
<keyword evidence="1" id="KW-0732">Signal</keyword>
<dbReference type="Proteomes" id="UP000288351">
    <property type="component" value="Unassembled WGS sequence"/>
</dbReference>